<dbReference type="RefSeq" id="WP_238181953.1">
    <property type="nucleotide sequence ID" value="NZ_BPRB01000075.1"/>
</dbReference>
<feature type="chain" id="PRO_5046143329" description="Alkaline proteinase inhibitor/ Outer membrane lipoprotein Omp19 domain-containing protein" evidence="2">
    <location>
        <begin position="20"/>
        <end position="225"/>
    </location>
</feature>
<keyword evidence="1 2" id="KW-0732">Signal</keyword>
<protein>
    <recommendedName>
        <fullName evidence="3">Alkaline proteinase inhibitor/ Outer membrane lipoprotein Omp19 domain-containing protein</fullName>
    </recommendedName>
</protein>
<name>A0ABQ4TXG6_9HYPH</name>
<organism evidence="4 5">
    <name type="scientific">Methylobacterium trifolii</name>
    <dbReference type="NCBI Taxonomy" id="1003092"/>
    <lineage>
        <taxon>Bacteria</taxon>
        <taxon>Pseudomonadati</taxon>
        <taxon>Pseudomonadota</taxon>
        <taxon>Alphaproteobacteria</taxon>
        <taxon>Hyphomicrobiales</taxon>
        <taxon>Methylobacteriaceae</taxon>
        <taxon>Methylobacterium</taxon>
    </lineage>
</organism>
<dbReference type="Proteomes" id="UP001055057">
    <property type="component" value="Unassembled WGS sequence"/>
</dbReference>
<feature type="domain" description="Alkaline proteinase inhibitor/ Outer membrane lipoprotein Omp19" evidence="3">
    <location>
        <begin position="132"/>
        <end position="221"/>
    </location>
</feature>
<evidence type="ECO:0000256" key="2">
    <source>
        <dbReference type="SAM" id="SignalP"/>
    </source>
</evidence>
<accession>A0ABQ4TXG6</accession>
<dbReference type="SUPFAM" id="SSF50882">
    <property type="entry name" value="beta-Barrel protease inhibitors"/>
    <property type="match status" value="2"/>
</dbReference>
<proteinExistence type="predicted"/>
<dbReference type="EMBL" id="BPRB01000075">
    <property type="protein sequence ID" value="GJE59367.1"/>
    <property type="molecule type" value="Genomic_DNA"/>
</dbReference>
<evidence type="ECO:0000259" key="3">
    <source>
        <dbReference type="Pfam" id="PF02974"/>
    </source>
</evidence>
<gene>
    <name evidence="4" type="ORF">MPOCJGCO_1458</name>
</gene>
<dbReference type="Gene3D" id="2.40.128.10">
    <property type="match status" value="2"/>
</dbReference>
<sequence>MRSRFLALVLILAAPGARAEPVPDFVKDSLGSWLAVTDDGKPGCRITLEAGSTIGGRIARPEPACAARLPRLSEATAWTYERGVRLHDATRRIIARFEEDETTLLKTRGDEVPATLLVRARPGVERAPFAPDLYGTWAMRRPDGPTLCEVTLRRTPPPGGEESFALTPGPACDPAVARLKLASWRVEDFALMLYGTDGASLRFEPGPEGYDKAEGGKPLRLVRLR</sequence>
<keyword evidence="5" id="KW-1185">Reference proteome</keyword>
<feature type="signal peptide" evidence="2">
    <location>
        <begin position="1"/>
        <end position="19"/>
    </location>
</feature>
<evidence type="ECO:0000313" key="5">
    <source>
        <dbReference type="Proteomes" id="UP001055057"/>
    </source>
</evidence>
<evidence type="ECO:0000256" key="1">
    <source>
        <dbReference type="ARBA" id="ARBA00022729"/>
    </source>
</evidence>
<reference evidence="4" key="2">
    <citation type="submission" date="2021-08" db="EMBL/GenBank/DDBJ databases">
        <authorList>
            <person name="Tani A."/>
            <person name="Ola A."/>
            <person name="Ogura Y."/>
            <person name="Katsura K."/>
            <person name="Hayashi T."/>
        </authorList>
    </citation>
    <scope>NUCLEOTIDE SEQUENCE</scope>
    <source>
        <strain evidence="4">DSM 23632</strain>
    </source>
</reference>
<dbReference type="Pfam" id="PF02974">
    <property type="entry name" value="Inh"/>
    <property type="match status" value="1"/>
</dbReference>
<dbReference type="InterPro" id="IPR021140">
    <property type="entry name" value="Inh/Omp19"/>
</dbReference>
<reference evidence="4" key="1">
    <citation type="journal article" date="2021" name="Front. Microbiol.">
        <title>Comprehensive Comparative Genomics and Phenotyping of Methylobacterium Species.</title>
        <authorList>
            <person name="Alessa O."/>
            <person name="Ogura Y."/>
            <person name="Fujitani Y."/>
            <person name="Takami H."/>
            <person name="Hayashi T."/>
            <person name="Sahin N."/>
            <person name="Tani A."/>
        </authorList>
    </citation>
    <scope>NUCLEOTIDE SEQUENCE</scope>
    <source>
        <strain evidence="4">DSM 23632</strain>
    </source>
</reference>
<comment type="caution">
    <text evidence="4">The sequence shown here is derived from an EMBL/GenBank/DDBJ whole genome shotgun (WGS) entry which is preliminary data.</text>
</comment>
<dbReference type="InterPro" id="IPR016085">
    <property type="entry name" value="Protease_inh_B-barrel_dom"/>
</dbReference>
<evidence type="ECO:0000313" key="4">
    <source>
        <dbReference type="EMBL" id="GJE59367.1"/>
    </source>
</evidence>